<proteinExistence type="predicted"/>
<dbReference type="AlphaFoldDB" id="A0A319EK41"/>
<feature type="compositionally biased region" description="Polar residues" evidence="1">
    <location>
        <begin position="134"/>
        <end position="146"/>
    </location>
</feature>
<protein>
    <submittedName>
        <fullName evidence="2">Uncharacterized protein</fullName>
    </submittedName>
</protein>
<dbReference type="EMBL" id="KZ826321">
    <property type="protein sequence ID" value="PYI10632.1"/>
    <property type="molecule type" value="Genomic_DNA"/>
</dbReference>
<evidence type="ECO:0000256" key="1">
    <source>
        <dbReference type="SAM" id="MobiDB-lite"/>
    </source>
</evidence>
<organism evidence="2 3">
    <name type="scientific">Aspergillus sclerotiicarbonarius (strain CBS 121057 / IBT 28362)</name>
    <dbReference type="NCBI Taxonomy" id="1448318"/>
    <lineage>
        <taxon>Eukaryota</taxon>
        <taxon>Fungi</taxon>
        <taxon>Dikarya</taxon>
        <taxon>Ascomycota</taxon>
        <taxon>Pezizomycotina</taxon>
        <taxon>Eurotiomycetes</taxon>
        <taxon>Eurotiomycetidae</taxon>
        <taxon>Eurotiales</taxon>
        <taxon>Aspergillaceae</taxon>
        <taxon>Aspergillus</taxon>
        <taxon>Aspergillus subgen. Circumdati</taxon>
    </lineage>
</organism>
<evidence type="ECO:0000313" key="3">
    <source>
        <dbReference type="Proteomes" id="UP000248423"/>
    </source>
</evidence>
<gene>
    <name evidence="2" type="ORF">BO78DRAFT_414711</name>
</gene>
<name>A0A319EK41_ASPSB</name>
<sequence>MSETIFAFIKPWFLTTSSTSGAGDDKEENTDLVCPVNCTASQSWNSLTRTALSCHLNGQQTTDSYLCGFSYNGYKLEPMPFNTSVGFHLISAVSTQSRAWNFNCNNKYPTQQLIYENTHRVESETDHILGKGESSVTSTLQSNSGVDTDKQKRYEPDYTNDDTAVTSFIACPTIYWRLVKTTINGQSEALFHRLNQQIMRHFGLDAS</sequence>
<evidence type="ECO:0000313" key="2">
    <source>
        <dbReference type="EMBL" id="PYI10632.1"/>
    </source>
</evidence>
<reference evidence="2 3" key="1">
    <citation type="submission" date="2018-02" db="EMBL/GenBank/DDBJ databases">
        <title>The genomes of Aspergillus section Nigri reveals drivers in fungal speciation.</title>
        <authorList>
            <consortium name="DOE Joint Genome Institute"/>
            <person name="Vesth T.C."/>
            <person name="Nybo J."/>
            <person name="Theobald S."/>
            <person name="Brandl J."/>
            <person name="Frisvad J.C."/>
            <person name="Nielsen K.F."/>
            <person name="Lyhne E.K."/>
            <person name="Kogle M.E."/>
            <person name="Kuo A."/>
            <person name="Riley R."/>
            <person name="Clum A."/>
            <person name="Nolan M."/>
            <person name="Lipzen A."/>
            <person name="Salamov A."/>
            <person name="Henrissat B."/>
            <person name="Wiebenga A."/>
            <person name="De vries R.P."/>
            <person name="Grigoriev I.V."/>
            <person name="Mortensen U.H."/>
            <person name="Andersen M.R."/>
            <person name="Baker S.E."/>
        </authorList>
    </citation>
    <scope>NUCLEOTIDE SEQUENCE [LARGE SCALE GENOMIC DNA]</scope>
    <source>
        <strain evidence="2 3">CBS 121057</strain>
    </source>
</reference>
<dbReference type="VEuPathDB" id="FungiDB:BO78DRAFT_414711"/>
<keyword evidence="3" id="KW-1185">Reference proteome</keyword>
<dbReference type="Proteomes" id="UP000248423">
    <property type="component" value="Unassembled WGS sequence"/>
</dbReference>
<feature type="region of interest" description="Disordered" evidence="1">
    <location>
        <begin position="125"/>
        <end position="154"/>
    </location>
</feature>
<accession>A0A319EK41</accession>